<dbReference type="AlphaFoldDB" id="A0A0E9UPB7"/>
<feature type="chain" id="PRO_5002433665" evidence="1">
    <location>
        <begin position="17"/>
        <end position="40"/>
    </location>
</feature>
<accession>A0A0E9UPB7</accession>
<evidence type="ECO:0000313" key="2">
    <source>
        <dbReference type="EMBL" id="JAH67065.1"/>
    </source>
</evidence>
<sequence>MHGKCFLLALSSAVHASPLESSMGVQTFMLFLLFNTYLIN</sequence>
<keyword evidence="1" id="KW-0732">Signal</keyword>
<reference evidence="2" key="1">
    <citation type="submission" date="2014-11" db="EMBL/GenBank/DDBJ databases">
        <authorList>
            <person name="Amaro Gonzalez C."/>
        </authorList>
    </citation>
    <scope>NUCLEOTIDE SEQUENCE</scope>
</reference>
<protein>
    <submittedName>
        <fullName evidence="2">Uncharacterized protein</fullName>
    </submittedName>
</protein>
<proteinExistence type="predicted"/>
<reference evidence="2" key="2">
    <citation type="journal article" date="2015" name="Fish Shellfish Immunol.">
        <title>Early steps in the European eel (Anguilla anguilla)-Vibrio vulnificus interaction in the gills: Role of the RtxA13 toxin.</title>
        <authorList>
            <person name="Callol A."/>
            <person name="Pajuelo D."/>
            <person name="Ebbesson L."/>
            <person name="Teles M."/>
            <person name="MacKenzie S."/>
            <person name="Amaro C."/>
        </authorList>
    </citation>
    <scope>NUCLEOTIDE SEQUENCE</scope>
</reference>
<evidence type="ECO:0000256" key="1">
    <source>
        <dbReference type="SAM" id="SignalP"/>
    </source>
</evidence>
<dbReference type="EMBL" id="GBXM01041512">
    <property type="protein sequence ID" value="JAH67065.1"/>
    <property type="molecule type" value="Transcribed_RNA"/>
</dbReference>
<feature type="signal peptide" evidence="1">
    <location>
        <begin position="1"/>
        <end position="16"/>
    </location>
</feature>
<organism evidence="2">
    <name type="scientific">Anguilla anguilla</name>
    <name type="common">European freshwater eel</name>
    <name type="synonym">Muraena anguilla</name>
    <dbReference type="NCBI Taxonomy" id="7936"/>
    <lineage>
        <taxon>Eukaryota</taxon>
        <taxon>Metazoa</taxon>
        <taxon>Chordata</taxon>
        <taxon>Craniata</taxon>
        <taxon>Vertebrata</taxon>
        <taxon>Euteleostomi</taxon>
        <taxon>Actinopterygii</taxon>
        <taxon>Neopterygii</taxon>
        <taxon>Teleostei</taxon>
        <taxon>Anguilliformes</taxon>
        <taxon>Anguillidae</taxon>
        <taxon>Anguilla</taxon>
    </lineage>
</organism>
<name>A0A0E9UPB7_ANGAN</name>